<dbReference type="PANTHER" id="PTHR43708">
    <property type="entry name" value="CONSERVED EXPRESSED OXIDOREDUCTASE (EUROFUNG)"/>
    <property type="match status" value="1"/>
</dbReference>
<dbReference type="Gene3D" id="3.30.360.10">
    <property type="entry name" value="Dihydrodipicolinate Reductase, domain 2"/>
    <property type="match status" value="1"/>
</dbReference>
<keyword evidence="2" id="KW-0560">Oxidoreductase</keyword>
<dbReference type="InterPro" id="IPR051317">
    <property type="entry name" value="Gfo/Idh/MocA_oxidoreduct"/>
</dbReference>
<evidence type="ECO:0000313" key="6">
    <source>
        <dbReference type="Proteomes" id="UP001501585"/>
    </source>
</evidence>
<organism evidence="5 6">
    <name type="scientific">Nocardiopsis rhodophaea</name>
    <dbReference type="NCBI Taxonomy" id="280238"/>
    <lineage>
        <taxon>Bacteria</taxon>
        <taxon>Bacillati</taxon>
        <taxon>Actinomycetota</taxon>
        <taxon>Actinomycetes</taxon>
        <taxon>Streptosporangiales</taxon>
        <taxon>Nocardiopsidaceae</taxon>
        <taxon>Nocardiopsis</taxon>
    </lineage>
</organism>
<dbReference type="Proteomes" id="UP001501585">
    <property type="component" value="Unassembled WGS sequence"/>
</dbReference>
<evidence type="ECO:0000313" key="5">
    <source>
        <dbReference type="EMBL" id="GAA2000083.1"/>
    </source>
</evidence>
<dbReference type="Pfam" id="PF01408">
    <property type="entry name" value="GFO_IDH_MocA"/>
    <property type="match status" value="1"/>
</dbReference>
<comment type="caution">
    <text evidence="5">The sequence shown here is derived from an EMBL/GenBank/DDBJ whole genome shotgun (WGS) entry which is preliminary data.</text>
</comment>
<name>A0ABN2T6H8_9ACTN</name>
<dbReference type="SUPFAM" id="SSF55347">
    <property type="entry name" value="Glyceraldehyde-3-phosphate dehydrogenase-like, C-terminal domain"/>
    <property type="match status" value="1"/>
</dbReference>
<protein>
    <submittedName>
        <fullName evidence="5">Gfo/Idh/MocA family oxidoreductase</fullName>
    </submittedName>
</protein>
<dbReference type="SUPFAM" id="SSF51735">
    <property type="entry name" value="NAD(P)-binding Rossmann-fold domains"/>
    <property type="match status" value="1"/>
</dbReference>
<dbReference type="RefSeq" id="WP_344162810.1">
    <property type="nucleotide sequence ID" value="NZ_BAAAPC010000011.1"/>
</dbReference>
<accession>A0ABN2T6H8</accession>
<comment type="similarity">
    <text evidence="1">Belongs to the Gfo/Idh/MocA family.</text>
</comment>
<feature type="domain" description="Gfo/Idh/MocA-like oxidoreductase N-terminal" evidence="3">
    <location>
        <begin position="12"/>
        <end position="131"/>
    </location>
</feature>
<gene>
    <name evidence="5" type="ORF">GCM10009799_29200</name>
</gene>
<proteinExistence type="inferred from homology"/>
<dbReference type="Pfam" id="PF02894">
    <property type="entry name" value="GFO_IDH_MocA_C"/>
    <property type="match status" value="1"/>
</dbReference>
<dbReference type="InterPro" id="IPR004104">
    <property type="entry name" value="Gfo/Idh/MocA-like_OxRdtase_C"/>
</dbReference>
<keyword evidence="6" id="KW-1185">Reference proteome</keyword>
<dbReference type="EMBL" id="BAAAPC010000011">
    <property type="protein sequence ID" value="GAA2000083.1"/>
    <property type="molecule type" value="Genomic_DNA"/>
</dbReference>
<evidence type="ECO:0000256" key="2">
    <source>
        <dbReference type="ARBA" id="ARBA00023002"/>
    </source>
</evidence>
<sequence length="366" mass="39826">MSSANGAERELHVAVIGYGKGGEVFHAPLVDATPGLRLSAVVTGNPERQAAVRARYPHATVITSAEELWQRSDEFEIAVITTPNATHATLARAALKAGMAVVVDKPFALTADDARQLTEEAEQLGQVLTVYQNRRWDSDFLTLWKLIEEGELGRVHRFESRFERWRPTAKQTWRERGGADDGAGILYDLGPHLIDQAINLFGPVSSVYAELDARRDGVAADDDSFLALTHTRGVRSHLWMNALSAQPGPRFRVLGDRAAFTIDGFDGQEARLGEGQRPDSADWGVEPESAWGRIGADGDLRPVPSERGDYLAFYAALRDAVAEGEPIPVEPHEVVHGLEVIEAARRSTRTGGTVDLGESAGWGTST</sequence>
<evidence type="ECO:0000259" key="3">
    <source>
        <dbReference type="Pfam" id="PF01408"/>
    </source>
</evidence>
<dbReference type="InterPro" id="IPR036291">
    <property type="entry name" value="NAD(P)-bd_dom_sf"/>
</dbReference>
<evidence type="ECO:0000259" key="4">
    <source>
        <dbReference type="Pfam" id="PF02894"/>
    </source>
</evidence>
<feature type="domain" description="Gfo/Idh/MocA-like oxidoreductase C-terminal" evidence="4">
    <location>
        <begin position="145"/>
        <end position="356"/>
    </location>
</feature>
<evidence type="ECO:0000256" key="1">
    <source>
        <dbReference type="ARBA" id="ARBA00010928"/>
    </source>
</evidence>
<reference evidence="5 6" key="1">
    <citation type="journal article" date="2019" name="Int. J. Syst. Evol. Microbiol.">
        <title>The Global Catalogue of Microorganisms (GCM) 10K type strain sequencing project: providing services to taxonomists for standard genome sequencing and annotation.</title>
        <authorList>
            <consortium name="The Broad Institute Genomics Platform"/>
            <consortium name="The Broad Institute Genome Sequencing Center for Infectious Disease"/>
            <person name="Wu L."/>
            <person name="Ma J."/>
        </authorList>
    </citation>
    <scope>NUCLEOTIDE SEQUENCE [LARGE SCALE GENOMIC DNA]</scope>
    <source>
        <strain evidence="5 6">JCM 15313</strain>
    </source>
</reference>
<dbReference type="InterPro" id="IPR000683">
    <property type="entry name" value="Gfo/Idh/MocA-like_OxRdtase_N"/>
</dbReference>
<dbReference type="Gene3D" id="3.40.50.720">
    <property type="entry name" value="NAD(P)-binding Rossmann-like Domain"/>
    <property type="match status" value="1"/>
</dbReference>
<dbReference type="PANTHER" id="PTHR43708:SF5">
    <property type="entry name" value="CONSERVED EXPRESSED OXIDOREDUCTASE (EUROFUNG)-RELATED"/>
    <property type="match status" value="1"/>
</dbReference>